<evidence type="ECO:0000313" key="3">
    <source>
        <dbReference type="EMBL" id="PNY29016.1"/>
    </source>
</evidence>
<keyword evidence="4" id="KW-1185">Reference proteome</keyword>
<dbReference type="EMBL" id="NRSZ01000171">
    <property type="protein sequence ID" value="PNY29016.1"/>
    <property type="molecule type" value="Genomic_DNA"/>
</dbReference>
<dbReference type="OrthoDB" id="10039976at2759"/>
<keyword evidence="1" id="KW-0012">Acyltransferase</keyword>
<evidence type="ECO:0000259" key="2">
    <source>
        <dbReference type="PROSITE" id="PS51186"/>
    </source>
</evidence>
<comment type="catalytic activity">
    <reaction evidence="1">
        <text>D-glucosamine 6-phosphate + acetyl-CoA = N-acetyl-D-glucosamine 6-phosphate + CoA + H(+)</text>
        <dbReference type="Rhea" id="RHEA:10292"/>
        <dbReference type="ChEBI" id="CHEBI:15378"/>
        <dbReference type="ChEBI" id="CHEBI:57287"/>
        <dbReference type="ChEBI" id="CHEBI:57288"/>
        <dbReference type="ChEBI" id="CHEBI:57513"/>
        <dbReference type="ChEBI" id="CHEBI:58725"/>
        <dbReference type="EC" id="2.3.1.4"/>
    </reaction>
</comment>
<feature type="domain" description="N-acetyltransferase" evidence="2">
    <location>
        <begin position="25"/>
        <end position="174"/>
    </location>
</feature>
<dbReference type="PROSITE" id="PS51186">
    <property type="entry name" value="GNAT"/>
    <property type="match status" value="1"/>
</dbReference>
<dbReference type="UniPathway" id="UPA00113">
    <property type="reaction ID" value="UER00529"/>
</dbReference>
<evidence type="ECO:0000313" key="4">
    <source>
        <dbReference type="Proteomes" id="UP000236621"/>
    </source>
</evidence>
<dbReference type="EC" id="2.3.1.4" evidence="1"/>
<keyword evidence="1 3" id="KW-0808">Transferase</keyword>
<dbReference type="PANTHER" id="PTHR13355">
    <property type="entry name" value="GLUCOSAMINE 6-PHOSPHATE N-ACETYLTRANSFERASE"/>
    <property type="match status" value="1"/>
</dbReference>
<comment type="caution">
    <text evidence="3">The sequence shown here is derived from an EMBL/GenBank/DDBJ whole genome shotgun (WGS) entry which is preliminary data.</text>
</comment>
<dbReference type="InterPro" id="IPR016181">
    <property type="entry name" value="Acyl_CoA_acyltransferase"/>
</dbReference>
<dbReference type="Gene3D" id="3.40.630.30">
    <property type="match status" value="1"/>
</dbReference>
<evidence type="ECO:0000256" key="1">
    <source>
        <dbReference type="RuleBase" id="RU365086"/>
    </source>
</evidence>
<dbReference type="Proteomes" id="UP000236621">
    <property type="component" value="Unassembled WGS sequence"/>
</dbReference>
<proteinExistence type="inferred from homology"/>
<name>A0A2K3QN97_9HYPO</name>
<comment type="similarity">
    <text evidence="1">Belongs to the acetyltransferase family. GNA1 subfamily.</text>
</comment>
<dbReference type="AlphaFoldDB" id="A0A2K3QN97"/>
<gene>
    <name evidence="3" type="ORF">TCAP_01063</name>
</gene>
<dbReference type="GO" id="GO:0004343">
    <property type="term" value="F:glucosamine 6-phosphate N-acetyltransferase activity"/>
    <property type="evidence" value="ECO:0007669"/>
    <property type="project" value="UniProtKB-UniRule"/>
</dbReference>
<accession>A0A2K3QN97</accession>
<dbReference type="InterPro" id="IPR000182">
    <property type="entry name" value="GNAT_dom"/>
</dbReference>
<sequence>MAAPKPLFPASLISTEVASSLPDGYTVRPLNKGDHAKGFLECLQDLTWVGKFSVDDFNERYDEMDTDGKGPYYIVVIEHEGRIVGAGTAFVEKKFIHNRALVGHLEEICISKDYQGKGLGLKMLNALDSIAQNLGCRMNSLNCDDEMQPFYVKCGYSPSGREMHHLFVDEEEEE</sequence>
<dbReference type="CDD" id="cd04301">
    <property type="entry name" value="NAT_SF"/>
    <property type="match status" value="1"/>
</dbReference>
<dbReference type="InterPro" id="IPR039143">
    <property type="entry name" value="GNPNAT1-like"/>
</dbReference>
<comment type="pathway">
    <text evidence="1">Nucleotide-sugar biosynthesis; UDP-N-acetyl-alpha-D-glucosamine biosynthesis; N-acetyl-alpha-D-glucosamine 1-phosphate from alpha-D-glucosamine 6-phosphate (route I): step 1/2.</text>
</comment>
<reference evidence="3 4" key="1">
    <citation type="submission" date="2017-08" db="EMBL/GenBank/DDBJ databases">
        <title>Harnessing the power of phylogenomics to disentangle the directionality and signatures of interkingdom host jumping in the parasitic fungal genus Tolypocladium.</title>
        <authorList>
            <person name="Quandt C.A."/>
            <person name="Patterson W."/>
            <person name="Spatafora J.W."/>
        </authorList>
    </citation>
    <scope>NUCLEOTIDE SEQUENCE [LARGE SCALE GENOMIC DNA]</scope>
    <source>
        <strain evidence="3 4">CBS 113982</strain>
    </source>
</reference>
<dbReference type="GO" id="GO:0006048">
    <property type="term" value="P:UDP-N-acetylglucosamine biosynthetic process"/>
    <property type="evidence" value="ECO:0007669"/>
    <property type="project" value="UniProtKB-UniRule"/>
</dbReference>
<organism evidence="3 4">
    <name type="scientific">Tolypocladium capitatum</name>
    <dbReference type="NCBI Taxonomy" id="45235"/>
    <lineage>
        <taxon>Eukaryota</taxon>
        <taxon>Fungi</taxon>
        <taxon>Dikarya</taxon>
        <taxon>Ascomycota</taxon>
        <taxon>Pezizomycotina</taxon>
        <taxon>Sordariomycetes</taxon>
        <taxon>Hypocreomycetidae</taxon>
        <taxon>Hypocreales</taxon>
        <taxon>Ophiocordycipitaceae</taxon>
        <taxon>Tolypocladium</taxon>
    </lineage>
</organism>
<protein>
    <recommendedName>
        <fullName evidence="1">Glucosamine 6-phosphate N-acetyltransferase</fullName>
        <ecNumber evidence="1">2.3.1.4</ecNumber>
    </recommendedName>
</protein>
<dbReference type="SUPFAM" id="SSF55729">
    <property type="entry name" value="Acyl-CoA N-acyltransferases (Nat)"/>
    <property type="match status" value="1"/>
</dbReference>
<dbReference type="PANTHER" id="PTHR13355:SF11">
    <property type="entry name" value="GLUCOSAMINE 6-PHOSPHATE N-ACETYLTRANSFERASE"/>
    <property type="match status" value="1"/>
</dbReference>
<dbReference type="Pfam" id="PF00583">
    <property type="entry name" value="Acetyltransf_1"/>
    <property type="match status" value="1"/>
</dbReference>
<dbReference type="STRING" id="45235.A0A2K3QN97"/>